<organism evidence="4 5">
    <name type="scientific">Trypanosoma brucei equiperdum</name>
    <dbReference type="NCBI Taxonomy" id="630700"/>
    <lineage>
        <taxon>Eukaryota</taxon>
        <taxon>Discoba</taxon>
        <taxon>Euglenozoa</taxon>
        <taxon>Kinetoplastea</taxon>
        <taxon>Metakinetoplastina</taxon>
        <taxon>Trypanosomatida</taxon>
        <taxon>Trypanosomatidae</taxon>
        <taxon>Trypanosoma</taxon>
    </lineage>
</organism>
<evidence type="ECO:0000259" key="3">
    <source>
        <dbReference type="PROSITE" id="PS50014"/>
    </source>
</evidence>
<evidence type="ECO:0000256" key="2">
    <source>
        <dbReference type="PROSITE-ProRule" id="PRU00035"/>
    </source>
</evidence>
<accession>A0A3L6KWK6</accession>
<dbReference type="Gene3D" id="1.20.920.10">
    <property type="entry name" value="Bromodomain-like"/>
    <property type="match status" value="1"/>
</dbReference>
<sequence length="221" mass="25424">MVLTGVKLAEDINYWIRYIDCALSHPLPLPKNKHVFHSDQRLAPEIRDLYDCLYKLYAEESASEYFREPVDALRVGAWNYYSVITEPMSLRTVLDYIVQGGRYSHVEQIMNDVELIWKNCERYNGAESHLAADARRCRAILEKHRERLADEQTAPAAEVDELIEALESMDDSVLKAVEAYFLREDPTLILSSGDVDIPSLRVKHLRAMKEIVQRAANGQLE</sequence>
<dbReference type="InterPro" id="IPR001487">
    <property type="entry name" value="Bromodomain"/>
</dbReference>
<keyword evidence="1 2" id="KW-0103">Bromodomain</keyword>
<dbReference type="EMBL" id="QSBY01000011">
    <property type="protein sequence ID" value="RHW68168.1"/>
    <property type="molecule type" value="Genomic_DNA"/>
</dbReference>
<evidence type="ECO:0000313" key="4">
    <source>
        <dbReference type="EMBL" id="RHW68168.1"/>
    </source>
</evidence>
<dbReference type="PRINTS" id="PR00503">
    <property type="entry name" value="BROMODOMAIN"/>
</dbReference>
<gene>
    <name evidence="4" type="ORF">DPX39_110072200</name>
</gene>
<dbReference type="InterPro" id="IPR018359">
    <property type="entry name" value="Bromodomain_CS"/>
</dbReference>
<evidence type="ECO:0000256" key="1">
    <source>
        <dbReference type="ARBA" id="ARBA00023117"/>
    </source>
</evidence>
<dbReference type="Pfam" id="PF00439">
    <property type="entry name" value="Bromodomain"/>
    <property type="match status" value="1"/>
</dbReference>
<comment type="caution">
    <text evidence="4">The sequence shown here is derived from an EMBL/GenBank/DDBJ whole genome shotgun (WGS) entry which is preliminary data.</text>
</comment>
<dbReference type="Proteomes" id="UP000266743">
    <property type="component" value="Chromosome 11"/>
</dbReference>
<dbReference type="SMR" id="A0A3L6KWK6"/>
<evidence type="ECO:0000313" key="5">
    <source>
        <dbReference type="Proteomes" id="UP000266743"/>
    </source>
</evidence>
<dbReference type="PROSITE" id="PS50014">
    <property type="entry name" value="BROMODOMAIN_2"/>
    <property type="match status" value="1"/>
</dbReference>
<name>A0A3L6KWK6_9TRYP</name>
<dbReference type="SMART" id="SM00297">
    <property type="entry name" value="BROMO"/>
    <property type="match status" value="1"/>
</dbReference>
<dbReference type="PROSITE" id="PS00633">
    <property type="entry name" value="BROMODOMAIN_1"/>
    <property type="match status" value="1"/>
</dbReference>
<dbReference type="AlphaFoldDB" id="A0A3L6KWK6"/>
<reference evidence="4 5" key="1">
    <citation type="submission" date="2018-09" db="EMBL/GenBank/DDBJ databases">
        <title>whole genome sequence of T. equiperdum IVM-t1 strain.</title>
        <authorList>
            <person name="Suganuma K."/>
        </authorList>
    </citation>
    <scope>NUCLEOTIDE SEQUENCE [LARGE SCALE GENOMIC DNA]</scope>
    <source>
        <strain evidence="4 5">IVM-t1</strain>
    </source>
</reference>
<dbReference type="SUPFAM" id="SSF47370">
    <property type="entry name" value="Bromodomain"/>
    <property type="match status" value="1"/>
</dbReference>
<dbReference type="PANTHER" id="PTHR45926">
    <property type="entry name" value="OSJNBA0053K19.4 PROTEIN"/>
    <property type="match status" value="1"/>
</dbReference>
<feature type="domain" description="Bromo" evidence="3">
    <location>
        <begin position="58"/>
        <end position="131"/>
    </location>
</feature>
<dbReference type="InterPro" id="IPR036427">
    <property type="entry name" value="Bromodomain-like_sf"/>
</dbReference>
<protein>
    <submittedName>
        <fullName evidence="4">Bromodomain</fullName>
    </submittedName>
</protein>
<proteinExistence type="predicted"/>
<dbReference type="CDD" id="cd04369">
    <property type="entry name" value="Bromodomain"/>
    <property type="match status" value="1"/>
</dbReference>